<evidence type="ECO:0000256" key="12">
    <source>
        <dbReference type="ARBA" id="ARBA00022902"/>
    </source>
</evidence>
<dbReference type="GO" id="GO:0030018">
    <property type="term" value="C:Z disc"/>
    <property type="evidence" value="ECO:0007669"/>
    <property type="project" value="TreeGrafter"/>
</dbReference>
<keyword evidence="11 22" id="KW-0862">Zinc</keyword>
<dbReference type="InterPro" id="IPR050604">
    <property type="entry name" value="PDZ-LIM_domain"/>
</dbReference>
<dbReference type="PROSITE" id="PS50106">
    <property type="entry name" value="PDZ"/>
    <property type="match status" value="1"/>
</dbReference>
<dbReference type="Gene3D" id="2.10.110.10">
    <property type="entry name" value="Cysteine Rich Protein"/>
    <property type="match status" value="3"/>
</dbReference>
<dbReference type="GO" id="GO:0051371">
    <property type="term" value="F:muscle alpha-actinin binding"/>
    <property type="evidence" value="ECO:0007669"/>
    <property type="project" value="TreeGrafter"/>
</dbReference>
<dbReference type="Gene3D" id="2.30.42.10">
    <property type="match status" value="1"/>
</dbReference>
<evidence type="ECO:0000256" key="4">
    <source>
        <dbReference type="ARBA" id="ARBA00004544"/>
    </source>
</evidence>
<feature type="region of interest" description="Disordered" evidence="23">
    <location>
        <begin position="234"/>
        <end position="256"/>
    </location>
</feature>
<dbReference type="PROSITE" id="PS00478">
    <property type="entry name" value="LIM_DOMAIN_1"/>
    <property type="match status" value="1"/>
</dbReference>
<dbReference type="GO" id="GO:0007399">
    <property type="term" value="P:nervous system development"/>
    <property type="evidence" value="ECO:0007669"/>
    <property type="project" value="UniProtKB-KW"/>
</dbReference>
<dbReference type="FunFam" id="3.40.20.10:FF:000032">
    <property type="entry name" value="Drebrin 1"/>
    <property type="match status" value="1"/>
</dbReference>
<dbReference type="CDD" id="cd11281">
    <property type="entry name" value="ADF_drebrin_like"/>
    <property type="match status" value="1"/>
</dbReference>
<evidence type="ECO:0000256" key="15">
    <source>
        <dbReference type="ARBA" id="ARBA00023038"/>
    </source>
</evidence>
<evidence type="ECO:0000259" key="25">
    <source>
        <dbReference type="PROSITE" id="PS50106"/>
    </source>
</evidence>
<feature type="compositionally biased region" description="Polar residues" evidence="23">
    <location>
        <begin position="418"/>
        <end position="449"/>
    </location>
</feature>
<feature type="domain" description="PDZ" evidence="25">
    <location>
        <begin position="12"/>
        <end position="88"/>
    </location>
</feature>
<dbReference type="CDD" id="cd09452">
    <property type="entry name" value="LIM1_Enigma"/>
    <property type="match status" value="1"/>
</dbReference>
<dbReference type="GO" id="GO:0031941">
    <property type="term" value="C:filamentous actin"/>
    <property type="evidence" value="ECO:0007669"/>
    <property type="project" value="TreeGrafter"/>
</dbReference>
<organism evidence="27 28">
    <name type="scientific">Patagioenas fasciata monilis</name>
    <dbReference type="NCBI Taxonomy" id="372326"/>
    <lineage>
        <taxon>Eukaryota</taxon>
        <taxon>Metazoa</taxon>
        <taxon>Chordata</taxon>
        <taxon>Craniata</taxon>
        <taxon>Vertebrata</taxon>
        <taxon>Euteleostomi</taxon>
        <taxon>Archelosauria</taxon>
        <taxon>Archosauria</taxon>
        <taxon>Dinosauria</taxon>
        <taxon>Saurischia</taxon>
        <taxon>Theropoda</taxon>
        <taxon>Coelurosauria</taxon>
        <taxon>Aves</taxon>
        <taxon>Neognathae</taxon>
        <taxon>Neoaves</taxon>
        <taxon>Columbimorphae</taxon>
        <taxon>Columbiformes</taxon>
        <taxon>Columbidae</taxon>
        <taxon>Patagioenas</taxon>
    </lineage>
</organism>
<dbReference type="InterPro" id="IPR036034">
    <property type="entry name" value="PDZ_sf"/>
</dbReference>
<dbReference type="Gene3D" id="3.40.20.10">
    <property type="entry name" value="Severin"/>
    <property type="match status" value="1"/>
</dbReference>
<dbReference type="PANTHER" id="PTHR24214:SF0">
    <property type="entry name" value="PDZ AND LIM DOMAIN PROTEIN 7"/>
    <property type="match status" value="1"/>
</dbReference>
<reference evidence="27 28" key="1">
    <citation type="submission" date="2016-02" db="EMBL/GenBank/DDBJ databases">
        <title>Band-tailed pigeon sequencing and assembly.</title>
        <authorList>
            <person name="Soares A.E."/>
            <person name="Novak B.J."/>
            <person name="Rice E.S."/>
            <person name="O'Connell B."/>
            <person name="Chang D."/>
            <person name="Weber S."/>
            <person name="Shapiro B."/>
        </authorList>
    </citation>
    <scope>NUCLEOTIDE SEQUENCE [LARGE SCALE GENOMIC DNA]</scope>
    <source>
        <strain evidence="27">BTP2013</strain>
        <tissue evidence="27">Blood</tissue>
    </source>
</reference>
<feature type="domain" description="LIM zinc-binding" evidence="24">
    <location>
        <begin position="515"/>
        <end position="574"/>
    </location>
</feature>
<keyword evidence="17" id="KW-0206">Cytoskeleton</keyword>
<keyword evidence="8 22" id="KW-0479">Metal-binding</keyword>
<dbReference type="SMART" id="SM00102">
    <property type="entry name" value="ADF"/>
    <property type="match status" value="1"/>
</dbReference>
<feature type="compositionally biased region" description="Basic and acidic residues" evidence="23">
    <location>
        <begin position="853"/>
        <end position="882"/>
    </location>
</feature>
<evidence type="ECO:0000259" key="24">
    <source>
        <dbReference type="PROSITE" id="PS50023"/>
    </source>
</evidence>
<dbReference type="AlphaFoldDB" id="A0A1V4KVM0"/>
<feature type="region of interest" description="Disordered" evidence="23">
    <location>
        <begin position="287"/>
        <end position="321"/>
    </location>
</feature>
<dbReference type="PROSITE" id="PS51263">
    <property type="entry name" value="ADF_H"/>
    <property type="match status" value="1"/>
</dbReference>
<keyword evidence="10" id="KW-0221">Differentiation</keyword>
<feature type="compositionally biased region" description="Pro residues" evidence="23">
    <location>
        <begin position="1065"/>
        <end position="1076"/>
    </location>
</feature>
<evidence type="ECO:0000256" key="11">
    <source>
        <dbReference type="ARBA" id="ARBA00022833"/>
    </source>
</evidence>
<dbReference type="GO" id="GO:0001725">
    <property type="term" value="C:stress fiber"/>
    <property type="evidence" value="ECO:0007669"/>
    <property type="project" value="TreeGrafter"/>
</dbReference>
<feature type="compositionally biased region" description="Basic and acidic residues" evidence="23">
    <location>
        <begin position="896"/>
        <end position="906"/>
    </location>
</feature>
<feature type="compositionally biased region" description="Low complexity" evidence="23">
    <location>
        <begin position="385"/>
        <end position="398"/>
    </location>
</feature>
<keyword evidence="16" id="KW-0009">Actin-binding</keyword>
<dbReference type="CDD" id="cd09456">
    <property type="entry name" value="LIM2_Enigma"/>
    <property type="match status" value="1"/>
</dbReference>
<dbReference type="InterPro" id="IPR002108">
    <property type="entry name" value="ADF-H"/>
</dbReference>
<evidence type="ECO:0000256" key="17">
    <source>
        <dbReference type="ARBA" id="ARBA00023212"/>
    </source>
</evidence>
<feature type="domain" description="LIM zinc-binding" evidence="24">
    <location>
        <begin position="456"/>
        <end position="514"/>
    </location>
</feature>
<dbReference type="Pfam" id="PF00241">
    <property type="entry name" value="Cofilin_ADF"/>
    <property type="match status" value="1"/>
</dbReference>
<keyword evidence="13" id="KW-0965">Cell junction</keyword>
<evidence type="ECO:0000256" key="7">
    <source>
        <dbReference type="ARBA" id="ARBA00022490"/>
    </source>
</evidence>
<keyword evidence="12" id="KW-0524">Neurogenesis</keyword>
<keyword evidence="28" id="KW-1185">Reference proteome</keyword>
<feature type="region of interest" description="Disordered" evidence="23">
    <location>
        <begin position="369"/>
        <end position="402"/>
    </location>
</feature>
<evidence type="ECO:0000256" key="2">
    <source>
        <dbReference type="ARBA" id="ARBA00004279"/>
    </source>
</evidence>
<dbReference type="InterPro" id="IPR001781">
    <property type="entry name" value="Znf_LIM"/>
</dbReference>
<evidence type="ECO:0000256" key="19">
    <source>
        <dbReference type="ARBA" id="ARBA00039368"/>
    </source>
</evidence>
<dbReference type="GO" id="GO:0007507">
    <property type="term" value="P:heart development"/>
    <property type="evidence" value="ECO:0007669"/>
    <property type="project" value="TreeGrafter"/>
</dbReference>
<comment type="caution">
    <text evidence="27">The sequence shown here is derived from an EMBL/GenBank/DDBJ whole genome shotgun (WGS) entry which is preliminary data.</text>
</comment>
<keyword evidence="6" id="KW-0217">Developmental protein</keyword>
<comment type="subcellular location">
    <subcellularLocation>
        <location evidence="3">Cell junction</location>
    </subcellularLocation>
    <subcellularLocation>
        <location evidence="2">Cell projection</location>
        <location evidence="2">Dendrite</location>
    </subcellularLocation>
    <subcellularLocation>
        <location evidence="5">Cell projection</location>
        <location evidence="5">Growth cone</location>
    </subcellularLocation>
    <subcellularLocation>
        <location evidence="4">Cytoplasm</location>
        <location evidence="4">Cell cortex</location>
    </subcellularLocation>
    <subcellularLocation>
        <location evidence="1">Cytoplasm</location>
        <location evidence="1">Cytoskeleton</location>
    </subcellularLocation>
</comment>
<dbReference type="FunFam" id="2.30.42.10:FF:000019">
    <property type="entry name" value="LIM domain binding 3 isoform 1"/>
    <property type="match status" value="1"/>
</dbReference>
<evidence type="ECO:0000256" key="18">
    <source>
        <dbReference type="ARBA" id="ARBA00023273"/>
    </source>
</evidence>
<evidence type="ECO:0000256" key="5">
    <source>
        <dbReference type="ARBA" id="ARBA00004624"/>
    </source>
</evidence>
<evidence type="ECO:0000256" key="6">
    <source>
        <dbReference type="ARBA" id="ARBA00022473"/>
    </source>
</evidence>
<feature type="compositionally biased region" description="Low complexity" evidence="23">
    <location>
        <begin position="1077"/>
        <end position="1087"/>
    </location>
</feature>
<dbReference type="Proteomes" id="UP000190648">
    <property type="component" value="Unassembled WGS sequence"/>
</dbReference>
<evidence type="ECO:0000313" key="28">
    <source>
        <dbReference type="Proteomes" id="UP000190648"/>
    </source>
</evidence>
<dbReference type="InterPro" id="IPR029006">
    <property type="entry name" value="ADF-H/Gelsolin-like_dom_sf"/>
</dbReference>
<dbReference type="OrthoDB" id="5911912at2759"/>
<feature type="compositionally biased region" description="Acidic residues" evidence="23">
    <location>
        <begin position="1197"/>
        <end position="1209"/>
    </location>
</feature>
<evidence type="ECO:0000256" key="10">
    <source>
        <dbReference type="ARBA" id="ARBA00022782"/>
    </source>
</evidence>
<accession>A0A1V4KVM0</accession>
<dbReference type="FunFam" id="2.10.110.10:FF:000014">
    <property type="entry name" value="PDZ and LIM domain protein 5"/>
    <property type="match status" value="1"/>
</dbReference>
<dbReference type="SUPFAM" id="SSF57716">
    <property type="entry name" value="Glucocorticoid receptor-like (DNA-binding domain)"/>
    <property type="match status" value="4"/>
</dbReference>
<dbReference type="STRING" id="372326.A0A1V4KVM0"/>
<dbReference type="Pfam" id="PF00412">
    <property type="entry name" value="LIM"/>
    <property type="match status" value="3"/>
</dbReference>
<dbReference type="PANTHER" id="PTHR24214">
    <property type="entry name" value="PDZ AND LIM DOMAIN PROTEIN ZASP"/>
    <property type="match status" value="1"/>
</dbReference>
<dbReference type="GO" id="GO:0005938">
    <property type="term" value="C:cell cortex"/>
    <property type="evidence" value="ECO:0007669"/>
    <property type="project" value="UniProtKB-SubCell"/>
</dbReference>
<dbReference type="GO" id="GO:0061061">
    <property type="term" value="P:muscle structure development"/>
    <property type="evidence" value="ECO:0007669"/>
    <property type="project" value="TreeGrafter"/>
</dbReference>
<dbReference type="SMART" id="SM00228">
    <property type="entry name" value="PDZ"/>
    <property type="match status" value="1"/>
</dbReference>
<dbReference type="GO" id="GO:0030426">
    <property type="term" value="C:growth cone"/>
    <property type="evidence" value="ECO:0007669"/>
    <property type="project" value="UniProtKB-SubCell"/>
</dbReference>
<feature type="compositionally biased region" description="Polar residues" evidence="23">
    <location>
        <begin position="1029"/>
        <end position="1044"/>
    </location>
</feature>
<evidence type="ECO:0000256" key="21">
    <source>
        <dbReference type="ARBA" id="ARBA00076970"/>
    </source>
</evidence>
<evidence type="ECO:0000256" key="20">
    <source>
        <dbReference type="ARBA" id="ARBA00073040"/>
    </source>
</evidence>
<evidence type="ECO:0000256" key="1">
    <source>
        <dbReference type="ARBA" id="ARBA00004245"/>
    </source>
</evidence>
<evidence type="ECO:0000256" key="9">
    <source>
        <dbReference type="ARBA" id="ARBA00022737"/>
    </source>
</evidence>
<dbReference type="InterPro" id="IPR001478">
    <property type="entry name" value="PDZ"/>
</dbReference>
<dbReference type="SUPFAM" id="SSF55753">
    <property type="entry name" value="Actin depolymerizing proteins"/>
    <property type="match status" value="1"/>
</dbReference>
<keyword evidence="15 22" id="KW-0440">LIM domain</keyword>
<evidence type="ECO:0000256" key="23">
    <source>
        <dbReference type="SAM" id="MobiDB-lite"/>
    </source>
</evidence>
<dbReference type="GO" id="GO:0005912">
    <property type="term" value="C:adherens junction"/>
    <property type="evidence" value="ECO:0007669"/>
    <property type="project" value="TreeGrafter"/>
</dbReference>
<keyword evidence="9" id="KW-0677">Repeat</keyword>
<keyword evidence="18" id="KW-0966">Cell projection</keyword>
<dbReference type="PROSITE" id="PS50023">
    <property type="entry name" value="LIM_DOMAIN_2"/>
    <property type="match status" value="3"/>
</dbReference>
<evidence type="ECO:0000256" key="3">
    <source>
        <dbReference type="ARBA" id="ARBA00004282"/>
    </source>
</evidence>
<keyword evidence="7" id="KW-0963">Cytoplasm</keyword>
<evidence type="ECO:0000256" key="14">
    <source>
        <dbReference type="ARBA" id="ARBA00022990"/>
    </source>
</evidence>
<evidence type="ECO:0000313" key="27">
    <source>
        <dbReference type="EMBL" id="OPJ87987.1"/>
    </source>
</evidence>
<dbReference type="Pfam" id="PF00595">
    <property type="entry name" value="PDZ"/>
    <property type="match status" value="1"/>
</dbReference>
<feature type="domain" description="ADF-H" evidence="26">
    <location>
        <begin position="613"/>
        <end position="742"/>
    </location>
</feature>
<dbReference type="GO" id="GO:0030036">
    <property type="term" value="P:actin cytoskeleton organization"/>
    <property type="evidence" value="ECO:0007669"/>
    <property type="project" value="TreeGrafter"/>
</dbReference>
<dbReference type="GO" id="GO:0030154">
    <property type="term" value="P:cell differentiation"/>
    <property type="evidence" value="ECO:0007669"/>
    <property type="project" value="UniProtKB-KW"/>
</dbReference>
<dbReference type="GO" id="GO:0003779">
    <property type="term" value="F:actin binding"/>
    <property type="evidence" value="ECO:0007669"/>
    <property type="project" value="UniProtKB-KW"/>
</dbReference>
<feature type="compositionally biased region" description="Polar residues" evidence="23">
    <location>
        <begin position="968"/>
        <end position="977"/>
    </location>
</feature>
<dbReference type="EMBL" id="LSYS01001584">
    <property type="protein sequence ID" value="OPJ87987.1"/>
    <property type="molecule type" value="Genomic_DNA"/>
</dbReference>
<dbReference type="CDD" id="cd09458">
    <property type="entry name" value="LIM3_Enigma"/>
    <property type="match status" value="1"/>
</dbReference>
<dbReference type="FunFam" id="2.10.110.10:FF:000010">
    <property type="entry name" value="PDZ and LIM domain protein 5"/>
    <property type="match status" value="1"/>
</dbReference>
<protein>
    <recommendedName>
        <fullName evidence="20">Drebrin</fullName>
    </recommendedName>
    <alternativeName>
        <fullName evidence="21">Developmentally-regulated brain protein</fullName>
    </alternativeName>
    <alternativeName>
        <fullName evidence="19">PDZ and LIM domain protein 7</fullName>
    </alternativeName>
</protein>
<name>A0A1V4KVM0_PATFA</name>
<dbReference type="SMART" id="SM00132">
    <property type="entry name" value="LIM"/>
    <property type="match status" value="3"/>
</dbReference>
<dbReference type="GO" id="GO:0046872">
    <property type="term" value="F:metal ion binding"/>
    <property type="evidence" value="ECO:0007669"/>
    <property type="project" value="UniProtKB-KW"/>
</dbReference>
<sequence length="1209" mass="133160">MGDMESYKVMLNGPAPWGFRLQGGKDFSMPLSISRLTPGGKAAQAGVGVGDWVLYIDGENTSSMTHIEAQNRIRACGDRLCLTLSRAQNHLGKPQKDSLPCSEPLKYNFAPSTALNKTARPFGASSPPNLRPGLVTKPVTYAPLAPTCTPQHNGQPPQPLASPSTPTYDPVKLQLIENAVDWQPRIGRTQSRSFHKLARLTGTDSMEDHEDELDAKPRAKLRPGRAGDTCRSFGGTVEQWQPSQPPEPPSTPVCDPGKLRLMEDAVDWQPRTGTSQSRSFRKLARLTGTDGMEDHEDELVSKPRQPSQPLEPPSTPVCDPGKLRLMEDAVDWQPRTGTSQSRSFRKLARLTGTDGMEDRDDVFFKKPSQVSVLDPSPGAAMKTEPGLAPRTPTATPGPASRPPWAVDPLFAERYAPDKTSTVVSKHSQPATPTPMQNRSSIVQAAQQSPEGPGRTPLCYKCNKVIRGRYLVALGHYYHPEEFICCQCRKVLDEGGFFEEKGSIFCPKCYDTRYAPSCAKCKKKITGEVMHALKMTWHVQCFTCAACKTPIRNRAFYMEEGQPYCERDYEKMFGTKCRGCDFKIDAGDRFLEALGFSWHDTCFVCAICQTNLEGKTFYSKKDKPLCKSHAFSHVRSRGALYTYEDGSDDLKLAASGGGGLLELSGHFEIQKVMYGFCSVKDPQAVLPKYVLVNWVGEDVPDARKCACASHVAKIAEFFQGVDVIVNASSVEDIDPGAIGQRLSNGLARVSSPVLHRLRLREDENAEPVGTTYQKTDATVEMKRLNREQFWEQAKKEEELRKEEERKKALDARLRFEQERMEQERLEQEERERRYREREEQIEEHRRKQQSMEAEEARQRLKEQSIFGDQHEEDDRQQLRKSESEVEEAAAIIAQRPDNPREFFKQQERVASGSSEAVSPGSHRTGSHSDAYRKASAAGCSPCESSPAATPLGEPGTRASGDETPATPKDSPSPSTQETGPAAPEQHWPFPGPEDKATEPPGDEPGHRPAWTAGGDALGDLVTLEPAEPSSLPTATESQPGESPNPESLIDLWQSDGATPATAWPLPTTPVPEGPPATLPDEGPLLSLDELPEPPATFCDTEQEEEEVAGGGDPQPRGLSCQRAPEEDTTGRETPPITNGEMAPKDGTPGRGEQASEGYFSQSQEEEVPPPEEPSAKAPQPIFYNKPPEIDITCWDADPLPEEEESFGGGL</sequence>
<feature type="region of interest" description="Disordered" evidence="23">
    <location>
        <begin position="819"/>
        <end position="1209"/>
    </location>
</feature>
<feature type="region of interest" description="Disordered" evidence="23">
    <location>
        <begin position="417"/>
        <end position="451"/>
    </location>
</feature>
<evidence type="ECO:0000259" key="26">
    <source>
        <dbReference type="PROSITE" id="PS51263"/>
    </source>
</evidence>
<evidence type="ECO:0000256" key="8">
    <source>
        <dbReference type="ARBA" id="ARBA00022723"/>
    </source>
</evidence>
<evidence type="ECO:0000256" key="22">
    <source>
        <dbReference type="PROSITE-ProRule" id="PRU00125"/>
    </source>
</evidence>
<dbReference type="SUPFAM" id="SSF50156">
    <property type="entry name" value="PDZ domain-like"/>
    <property type="match status" value="1"/>
</dbReference>
<feature type="domain" description="LIM zinc-binding" evidence="24">
    <location>
        <begin position="575"/>
        <end position="635"/>
    </location>
</feature>
<dbReference type="CDD" id="cd06753">
    <property type="entry name" value="PDZ_PDLIM-like"/>
    <property type="match status" value="1"/>
</dbReference>
<evidence type="ECO:0000256" key="13">
    <source>
        <dbReference type="ARBA" id="ARBA00022949"/>
    </source>
</evidence>
<dbReference type="FunFam" id="2.10.110.10:FF:000020">
    <property type="entry name" value="PDZ and LIM domain protein 5"/>
    <property type="match status" value="1"/>
</dbReference>
<feature type="compositionally biased region" description="Basic and acidic residues" evidence="23">
    <location>
        <begin position="819"/>
        <end position="844"/>
    </location>
</feature>
<proteinExistence type="predicted"/>
<keyword evidence="14" id="KW-0007">Acetylation</keyword>
<gene>
    <name evidence="27" type="primary">DBN1</name>
    <name evidence="27" type="ORF">AV530_008041</name>
</gene>
<dbReference type="GO" id="GO:0030425">
    <property type="term" value="C:dendrite"/>
    <property type="evidence" value="ECO:0007669"/>
    <property type="project" value="UniProtKB-SubCell"/>
</dbReference>
<evidence type="ECO:0000256" key="16">
    <source>
        <dbReference type="ARBA" id="ARBA00023203"/>
    </source>
</evidence>